<evidence type="ECO:0000256" key="1">
    <source>
        <dbReference type="ARBA" id="ARBA00004141"/>
    </source>
</evidence>
<reference evidence="9 10" key="1">
    <citation type="submission" date="2019-09" db="EMBL/GenBank/DDBJ databases">
        <authorList>
            <person name="Ou C."/>
        </authorList>
    </citation>
    <scope>NUCLEOTIDE SEQUENCE [LARGE SCALE GENOMIC DNA]</scope>
    <source>
        <strain evidence="9">S2</strain>
        <tissue evidence="9">Leaf</tissue>
    </source>
</reference>
<evidence type="ECO:0000256" key="3">
    <source>
        <dbReference type="ARBA" id="ARBA00022692"/>
    </source>
</evidence>
<feature type="transmembrane region" description="Helical" evidence="7">
    <location>
        <begin position="430"/>
        <end position="450"/>
    </location>
</feature>
<gene>
    <name evidence="9" type="ORF">D8674_025227</name>
</gene>
<evidence type="ECO:0000256" key="4">
    <source>
        <dbReference type="ARBA" id="ARBA00022970"/>
    </source>
</evidence>
<feature type="transmembrane region" description="Helical" evidence="7">
    <location>
        <begin position="99"/>
        <end position="120"/>
    </location>
</feature>
<proteinExistence type="predicted"/>
<name>A0A5N5H518_9ROSA</name>
<reference evidence="9 10" key="3">
    <citation type="submission" date="2019-11" db="EMBL/GenBank/DDBJ databases">
        <title>A de novo genome assembly of a pear dwarfing rootstock.</title>
        <authorList>
            <person name="Wang F."/>
            <person name="Wang J."/>
            <person name="Li S."/>
            <person name="Zhang Y."/>
            <person name="Fang M."/>
            <person name="Ma L."/>
            <person name="Zhao Y."/>
            <person name="Jiang S."/>
        </authorList>
    </citation>
    <scope>NUCLEOTIDE SEQUENCE [LARGE SCALE GENOMIC DNA]</scope>
    <source>
        <strain evidence="9">S2</strain>
        <tissue evidence="9">Leaf</tissue>
    </source>
</reference>
<sequence length="465" mass="50256">MNMWNKLFGTSRSNCLPHQNQVLESDAVQRANLSCNVCLEETKVCTCDQSFESGKRVTGGVEHHAEANNSVTQSVVNMSGMLIGLGQLSTPYALENGGWSSAFLLIGLGVICAYCSHILGKCLDKHPKSRSYTDIGHNAFGSRGKIIAASFIYVEIFMALVSYTISLHDNLATVLSGIQLKVSWAKLQKSQLLTLIAVFVALPSLWLRDLSSISFLSFGGVLMSLVIFISVACTAIFGGVKLNHTIPALQIHNIPAISGLYSFSFAGHVVFPNLYKAMKDPSKFTKVSIISFTLVTILYASLAFTGAKLYGPQVNPQITLSMPPHLIVTKIALWATVLTPMTKYALEFAPMAIQLEHNLPPSLSSRTKFLIRGSVGSVLLLVILALALSVPYFGYVLSLTGSLVSVGICIILPCAFYLKICWGQISRPLMVLNLTLIAFGTLLGIVGTISSSRLLFKSLSRAHSA</sequence>
<evidence type="ECO:0000256" key="7">
    <source>
        <dbReference type="SAM" id="Phobius"/>
    </source>
</evidence>
<feature type="transmembrane region" description="Helical" evidence="7">
    <location>
        <begin position="395"/>
        <end position="418"/>
    </location>
</feature>
<dbReference type="AlphaFoldDB" id="A0A5N5H518"/>
<comment type="caution">
    <text evidence="9">The sequence shown here is derived from an EMBL/GenBank/DDBJ whole genome shotgun (WGS) entry which is preliminary data.</text>
</comment>
<protein>
    <submittedName>
        <fullName evidence="9">Vacuolar amino acid transporter 1-like</fullName>
    </submittedName>
</protein>
<feature type="transmembrane region" description="Helical" evidence="7">
    <location>
        <begin position="190"/>
        <end position="208"/>
    </location>
</feature>
<keyword evidence="5 7" id="KW-1133">Transmembrane helix</keyword>
<feature type="transmembrane region" description="Helical" evidence="7">
    <location>
        <begin position="331"/>
        <end position="349"/>
    </location>
</feature>
<keyword evidence="4" id="KW-0029">Amino-acid transport</keyword>
<feature type="domain" description="Amino acid transporter transmembrane" evidence="8">
    <location>
        <begin position="68"/>
        <end position="450"/>
    </location>
</feature>
<evidence type="ECO:0000313" key="9">
    <source>
        <dbReference type="EMBL" id="KAB2623045.1"/>
    </source>
</evidence>
<keyword evidence="2" id="KW-0813">Transport</keyword>
<organism evidence="9 10">
    <name type="scientific">Pyrus ussuriensis x Pyrus communis</name>
    <dbReference type="NCBI Taxonomy" id="2448454"/>
    <lineage>
        <taxon>Eukaryota</taxon>
        <taxon>Viridiplantae</taxon>
        <taxon>Streptophyta</taxon>
        <taxon>Embryophyta</taxon>
        <taxon>Tracheophyta</taxon>
        <taxon>Spermatophyta</taxon>
        <taxon>Magnoliopsida</taxon>
        <taxon>eudicotyledons</taxon>
        <taxon>Gunneridae</taxon>
        <taxon>Pentapetalae</taxon>
        <taxon>rosids</taxon>
        <taxon>fabids</taxon>
        <taxon>Rosales</taxon>
        <taxon>Rosaceae</taxon>
        <taxon>Amygdaloideae</taxon>
        <taxon>Maleae</taxon>
        <taxon>Pyrus</taxon>
    </lineage>
</organism>
<dbReference type="GO" id="GO:0005774">
    <property type="term" value="C:vacuolar membrane"/>
    <property type="evidence" value="ECO:0007669"/>
    <property type="project" value="TreeGrafter"/>
</dbReference>
<evidence type="ECO:0000259" key="8">
    <source>
        <dbReference type="Pfam" id="PF01490"/>
    </source>
</evidence>
<dbReference type="GO" id="GO:0015179">
    <property type="term" value="F:L-amino acid transmembrane transporter activity"/>
    <property type="evidence" value="ECO:0007669"/>
    <property type="project" value="TreeGrafter"/>
</dbReference>
<keyword evidence="3 7" id="KW-0812">Transmembrane</keyword>
<keyword evidence="6 7" id="KW-0472">Membrane</keyword>
<dbReference type="Pfam" id="PF01490">
    <property type="entry name" value="Aa_trans"/>
    <property type="match status" value="1"/>
</dbReference>
<keyword evidence="10" id="KW-1185">Reference proteome</keyword>
<dbReference type="EMBL" id="SMOL01000231">
    <property type="protein sequence ID" value="KAB2623045.1"/>
    <property type="molecule type" value="Genomic_DNA"/>
</dbReference>
<feature type="transmembrane region" description="Helical" evidence="7">
    <location>
        <begin position="369"/>
        <end position="389"/>
    </location>
</feature>
<dbReference type="Proteomes" id="UP000327157">
    <property type="component" value="Chromosome 4"/>
</dbReference>
<accession>A0A5N5H518</accession>
<comment type="subcellular location">
    <subcellularLocation>
        <location evidence="1">Membrane</location>
        <topology evidence="1">Multi-pass membrane protein</topology>
    </subcellularLocation>
</comment>
<dbReference type="PANTHER" id="PTHR22950">
    <property type="entry name" value="AMINO ACID TRANSPORTER"/>
    <property type="match status" value="1"/>
</dbReference>
<evidence type="ECO:0000256" key="6">
    <source>
        <dbReference type="ARBA" id="ARBA00023136"/>
    </source>
</evidence>
<dbReference type="PANTHER" id="PTHR22950:SF696">
    <property type="entry name" value="AMINO ACID TRANSPORTER TRANSMEMBRANE DOMAIN-CONTAINING PROTEIN"/>
    <property type="match status" value="1"/>
</dbReference>
<dbReference type="InterPro" id="IPR013057">
    <property type="entry name" value="AA_transpt_TM"/>
</dbReference>
<dbReference type="OrthoDB" id="655540at2759"/>
<feature type="transmembrane region" description="Helical" evidence="7">
    <location>
        <begin position="146"/>
        <end position="165"/>
    </location>
</feature>
<evidence type="ECO:0000313" key="10">
    <source>
        <dbReference type="Proteomes" id="UP000327157"/>
    </source>
</evidence>
<evidence type="ECO:0000256" key="2">
    <source>
        <dbReference type="ARBA" id="ARBA00022448"/>
    </source>
</evidence>
<reference evidence="10" key="2">
    <citation type="submission" date="2019-10" db="EMBL/GenBank/DDBJ databases">
        <title>A de novo genome assembly of a pear dwarfing rootstock.</title>
        <authorList>
            <person name="Wang F."/>
            <person name="Wang J."/>
            <person name="Li S."/>
            <person name="Zhang Y."/>
            <person name="Fang M."/>
            <person name="Ma L."/>
            <person name="Zhao Y."/>
            <person name="Jiang S."/>
        </authorList>
    </citation>
    <scope>NUCLEOTIDE SEQUENCE [LARGE SCALE GENOMIC DNA]</scope>
</reference>
<feature type="transmembrane region" description="Helical" evidence="7">
    <location>
        <begin position="257"/>
        <end position="275"/>
    </location>
</feature>
<feature type="transmembrane region" description="Helical" evidence="7">
    <location>
        <begin position="287"/>
        <end position="311"/>
    </location>
</feature>
<feature type="transmembrane region" description="Helical" evidence="7">
    <location>
        <begin position="215"/>
        <end position="237"/>
    </location>
</feature>
<evidence type="ECO:0000256" key="5">
    <source>
        <dbReference type="ARBA" id="ARBA00022989"/>
    </source>
</evidence>